<name>A0AAE6UIL0_EHRRU</name>
<dbReference type="AlphaFoldDB" id="A0AAE6UIL0"/>
<gene>
    <name evidence="2" type="ORF">EDL80_04015</name>
</gene>
<feature type="transmembrane region" description="Helical" evidence="1">
    <location>
        <begin position="12"/>
        <end position="40"/>
    </location>
</feature>
<sequence length="81" mass="9347">MLVYNNVCCAGIIGRIIFISFISAVCHGMMVLQLCILTCYVVLACRISRYVFFICIVGVIFKLWENDYFKNKYISRKIMGC</sequence>
<keyword evidence="1" id="KW-0472">Membrane</keyword>
<reference evidence="2 3" key="1">
    <citation type="submission" date="2018-10" db="EMBL/GenBank/DDBJ databases">
        <title>Propagation and draft genome sequences of three atypical Erhlichia ruminantium isolates.</title>
        <authorList>
            <person name="Liebenberg J."/>
            <person name="Steyn H."/>
            <person name="Josemans A."/>
            <person name="Zweygarth E."/>
        </authorList>
    </citation>
    <scope>NUCLEOTIDE SEQUENCE [LARGE SCALE GENOMIC DNA]</scope>
    <source>
        <strain evidence="2 3">Omatjenne</strain>
    </source>
</reference>
<proteinExistence type="predicted"/>
<accession>A0AAE6UIL0</accession>
<keyword evidence="1" id="KW-1133">Transmembrane helix</keyword>
<protein>
    <submittedName>
        <fullName evidence="2">Uncharacterized protein</fullName>
    </submittedName>
</protein>
<keyword evidence="3" id="KW-1185">Reference proteome</keyword>
<dbReference type="EMBL" id="CP033455">
    <property type="protein sequence ID" value="QGR03704.1"/>
    <property type="molecule type" value="Genomic_DNA"/>
</dbReference>
<evidence type="ECO:0000313" key="3">
    <source>
        <dbReference type="Proteomes" id="UP000422822"/>
    </source>
</evidence>
<evidence type="ECO:0000256" key="1">
    <source>
        <dbReference type="SAM" id="Phobius"/>
    </source>
</evidence>
<organism evidence="2 3">
    <name type="scientific">Ehrlichia ruminantium</name>
    <name type="common">heartwater rickettsia</name>
    <name type="synonym">Cowdria ruminantium</name>
    <dbReference type="NCBI Taxonomy" id="779"/>
    <lineage>
        <taxon>Bacteria</taxon>
        <taxon>Pseudomonadati</taxon>
        <taxon>Pseudomonadota</taxon>
        <taxon>Alphaproteobacteria</taxon>
        <taxon>Rickettsiales</taxon>
        <taxon>Anaplasmataceae</taxon>
        <taxon>Ehrlichia</taxon>
    </lineage>
</organism>
<dbReference type="RefSeq" id="WP_158406891.1">
    <property type="nucleotide sequence ID" value="NZ_CP033455.1"/>
</dbReference>
<dbReference type="Proteomes" id="UP000422822">
    <property type="component" value="Chromosome"/>
</dbReference>
<evidence type="ECO:0000313" key="2">
    <source>
        <dbReference type="EMBL" id="QGR03704.1"/>
    </source>
</evidence>
<keyword evidence="1" id="KW-0812">Transmembrane</keyword>
<feature type="transmembrane region" description="Helical" evidence="1">
    <location>
        <begin position="47"/>
        <end position="64"/>
    </location>
</feature>